<evidence type="ECO:0000256" key="5">
    <source>
        <dbReference type="SAM" id="Coils"/>
    </source>
</evidence>
<dbReference type="Pfam" id="PF09731">
    <property type="entry name" value="Mitofilin"/>
    <property type="match status" value="1"/>
</dbReference>
<dbReference type="GO" id="GO:0016020">
    <property type="term" value="C:membrane"/>
    <property type="evidence" value="ECO:0007669"/>
    <property type="project" value="UniProtKB-SubCell"/>
</dbReference>
<keyword evidence="2" id="KW-0812">Transmembrane</keyword>
<feature type="compositionally biased region" description="Polar residues" evidence="6">
    <location>
        <begin position="36"/>
        <end position="65"/>
    </location>
</feature>
<evidence type="ECO:0008006" key="9">
    <source>
        <dbReference type="Google" id="ProtNLM"/>
    </source>
</evidence>
<gene>
    <name evidence="7" type="ORF">E8M01_12190</name>
</gene>
<feature type="compositionally biased region" description="Basic and acidic residues" evidence="6">
    <location>
        <begin position="1"/>
        <end position="12"/>
    </location>
</feature>
<keyword evidence="4" id="KW-0472">Membrane</keyword>
<reference evidence="7 8" key="1">
    <citation type="submission" date="2019-04" db="EMBL/GenBank/DDBJ databases">
        <title>Phreatobacter aquaticus sp. nov.</title>
        <authorList>
            <person name="Choi A."/>
        </authorList>
    </citation>
    <scope>NUCLEOTIDE SEQUENCE [LARGE SCALE GENOMIC DNA]</scope>
    <source>
        <strain evidence="7 8">KCTC 52518</strain>
    </source>
</reference>
<dbReference type="AlphaFoldDB" id="A0A4D7B2V3"/>
<dbReference type="OrthoDB" id="8480612at2"/>
<comment type="subcellular location">
    <subcellularLocation>
        <location evidence="1">Membrane</location>
    </subcellularLocation>
</comment>
<feature type="region of interest" description="Disordered" evidence="6">
    <location>
        <begin position="1"/>
        <end position="142"/>
    </location>
</feature>
<evidence type="ECO:0000313" key="7">
    <source>
        <dbReference type="EMBL" id="QCI64918.1"/>
    </source>
</evidence>
<organism evidence="7 8">
    <name type="scientific">Phreatobacter stygius</name>
    <dbReference type="NCBI Taxonomy" id="1940610"/>
    <lineage>
        <taxon>Bacteria</taxon>
        <taxon>Pseudomonadati</taxon>
        <taxon>Pseudomonadota</taxon>
        <taxon>Alphaproteobacteria</taxon>
        <taxon>Hyphomicrobiales</taxon>
        <taxon>Phreatobacteraceae</taxon>
        <taxon>Phreatobacter</taxon>
    </lineage>
</organism>
<dbReference type="KEGG" id="pstg:E8M01_12190"/>
<dbReference type="RefSeq" id="WP_136960369.1">
    <property type="nucleotide sequence ID" value="NZ_CP039690.1"/>
</dbReference>
<proteinExistence type="predicted"/>
<protein>
    <recommendedName>
        <fullName evidence="9">Mitochondrial inner membrane protein</fullName>
    </recommendedName>
</protein>
<evidence type="ECO:0000256" key="3">
    <source>
        <dbReference type="ARBA" id="ARBA00022989"/>
    </source>
</evidence>
<name>A0A4D7B2V3_9HYPH</name>
<feature type="compositionally biased region" description="Low complexity" evidence="6">
    <location>
        <begin position="114"/>
        <end position="127"/>
    </location>
</feature>
<dbReference type="EMBL" id="CP039690">
    <property type="protein sequence ID" value="QCI64918.1"/>
    <property type="molecule type" value="Genomic_DNA"/>
</dbReference>
<evidence type="ECO:0000256" key="2">
    <source>
        <dbReference type="ARBA" id="ARBA00022692"/>
    </source>
</evidence>
<dbReference type="InterPro" id="IPR019133">
    <property type="entry name" value="MIC60"/>
</dbReference>
<evidence type="ECO:0000256" key="1">
    <source>
        <dbReference type="ARBA" id="ARBA00004370"/>
    </source>
</evidence>
<dbReference type="Proteomes" id="UP000298781">
    <property type="component" value="Chromosome"/>
</dbReference>
<feature type="coiled-coil region" evidence="5">
    <location>
        <begin position="179"/>
        <end position="233"/>
    </location>
</feature>
<keyword evidence="5" id="KW-0175">Coiled coil</keyword>
<keyword evidence="8" id="KW-1185">Reference proteome</keyword>
<evidence type="ECO:0000256" key="6">
    <source>
        <dbReference type="SAM" id="MobiDB-lite"/>
    </source>
</evidence>
<evidence type="ECO:0000256" key="4">
    <source>
        <dbReference type="ARBA" id="ARBA00023136"/>
    </source>
</evidence>
<keyword evidence="3" id="KW-1133">Transmembrane helix</keyword>
<evidence type="ECO:0000313" key="8">
    <source>
        <dbReference type="Proteomes" id="UP000298781"/>
    </source>
</evidence>
<accession>A0A4D7B2V3</accession>
<sequence>MANDERPDNDAKPKRRAKTPVITLEATEVTPPEAAKSTSGEPTPNESTSNESTFGASAPSESTPDQPAVSENPAGAGPAADRAAEPVVAPVTESHQQPAATAAAEPDRPIPAEAVSAPSGAPQVAPVPQVPPAPQVTPSRQPGFGRLAAAGLIGALLTGGLGYAGSLAGLLPGAKQADVASLERRVADLDRAVRETAARPPQAPDFSPLIRRVEAVDAARAALETRLAALERRPADPSTPSAVPAAPVELTPLSREIEALKTALAAVTEAQSRAGGPAATAIPGPDLVTIETRVQSLLAPQTQRIDGVETRVQSLGVDVKAGAEAAQALAARVTALDTARAQTSGAGQRAALLVGIEMLRSAVDRGSPYAAELRALKALGANAAALQPLEATSERGLAPAPLLARRFAAMAATLAKAAPRPSDGSLFDRLAANAQSLIRIRPVGEAAGDDAPVVVARIEAKLGRADLAGALADFDRLPEATKAVARDWERDARARLAGEAALKQMADEAIGALATR</sequence>